<organism evidence="1 2">
    <name type="scientific">Adineta steineri</name>
    <dbReference type="NCBI Taxonomy" id="433720"/>
    <lineage>
        <taxon>Eukaryota</taxon>
        <taxon>Metazoa</taxon>
        <taxon>Spiralia</taxon>
        <taxon>Gnathifera</taxon>
        <taxon>Rotifera</taxon>
        <taxon>Eurotatoria</taxon>
        <taxon>Bdelloidea</taxon>
        <taxon>Adinetida</taxon>
        <taxon>Adinetidae</taxon>
        <taxon>Adineta</taxon>
    </lineage>
</organism>
<comment type="caution">
    <text evidence="1">The sequence shown here is derived from an EMBL/GenBank/DDBJ whole genome shotgun (WGS) entry which is preliminary data.</text>
</comment>
<sequence length="26" mass="2515">MAVVPSFVSSSLGLRAQAGIGLLGIA</sequence>
<dbReference type="AlphaFoldDB" id="A0A820QBX8"/>
<proteinExistence type="predicted"/>
<reference evidence="1" key="1">
    <citation type="submission" date="2021-02" db="EMBL/GenBank/DDBJ databases">
        <authorList>
            <person name="Nowell W R."/>
        </authorList>
    </citation>
    <scope>NUCLEOTIDE SEQUENCE</scope>
</reference>
<accession>A0A820QBX8</accession>
<feature type="non-terminal residue" evidence="1">
    <location>
        <position position="26"/>
    </location>
</feature>
<protein>
    <submittedName>
        <fullName evidence="1">Uncharacterized protein</fullName>
    </submittedName>
</protein>
<dbReference type="EMBL" id="CAJOAY010030434">
    <property type="protein sequence ID" value="CAF4419190.1"/>
    <property type="molecule type" value="Genomic_DNA"/>
</dbReference>
<name>A0A820QBX8_9BILA</name>
<gene>
    <name evidence="1" type="ORF">OKA104_LOCUS52418</name>
</gene>
<evidence type="ECO:0000313" key="2">
    <source>
        <dbReference type="Proteomes" id="UP000663881"/>
    </source>
</evidence>
<evidence type="ECO:0000313" key="1">
    <source>
        <dbReference type="EMBL" id="CAF4419190.1"/>
    </source>
</evidence>
<dbReference type="Proteomes" id="UP000663881">
    <property type="component" value="Unassembled WGS sequence"/>
</dbReference>